<dbReference type="Pfam" id="PF20408">
    <property type="entry name" value="Abhydrolase_11"/>
    <property type="match status" value="1"/>
</dbReference>
<organism evidence="2 3">
    <name type="scientific">Bowmanella denitrificans</name>
    <dbReference type="NCBI Taxonomy" id="366582"/>
    <lineage>
        <taxon>Bacteria</taxon>
        <taxon>Pseudomonadati</taxon>
        <taxon>Pseudomonadota</taxon>
        <taxon>Gammaproteobacteria</taxon>
        <taxon>Alteromonadales</taxon>
        <taxon>Alteromonadaceae</taxon>
        <taxon>Bowmanella</taxon>
    </lineage>
</organism>
<dbReference type="InterPro" id="IPR046879">
    <property type="entry name" value="KANL3/Tex30_Abhydrolase"/>
</dbReference>
<dbReference type="SUPFAM" id="SSF53474">
    <property type="entry name" value="alpha/beta-Hydrolases"/>
    <property type="match status" value="1"/>
</dbReference>
<dbReference type="PANTHER" id="PTHR13136:SF11">
    <property type="entry name" value="TESTIS-EXPRESSED PROTEIN 30"/>
    <property type="match status" value="1"/>
</dbReference>
<sequence length="204" mass="22160">MILADTAHQPIASLLLAHGAGAGMHSDFMQQVAAGLCERGVNVYRFNFPYMQLAEQQGKKRPPDGMAKLQSAMQDALAQVPVNLPRFIGGKSMGGRVASMLADSLEVQGCLCLGYPFHPPGKPEKLRIDHLQKPGKPILIVQGQRDPFGREEEIAGYSLHSRVQVAKITDGDHSFVPRKSSGLVFEDNLHTACQQMVAFIGANK</sequence>
<dbReference type="Gene3D" id="3.40.50.1820">
    <property type="entry name" value="alpha/beta hydrolase"/>
    <property type="match status" value="1"/>
</dbReference>
<evidence type="ECO:0000259" key="1">
    <source>
        <dbReference type="Pfam" id="PF20408"/>
    </source>
</evidence>
<evidence type="ECO:0000313" key="2">
    <source>
        <dbReference type="EMBL" id="GAA0356224.1"/>
    </source>
</evidence>
<dbReference type="EMBL" id="BAAAEI010000010">
    <property type="protein sequence ID" value="GAA0356224.1"/>
    <property type="molecule type" value="Genomic_DNA"/>
</dbReference>
<proteinExistence type="predicted"/>
<accession>A0ABP3H0C0</accession>
<name>A0ABP3H0C0_9ALTE</name>
<gene>
    <name evidence="2" type="ORF">GCM10009092_20580</name>
</gene>
<protein>
    <submittedName>
        <fullName evidence="2">Alpha/beta fold hydrolase</fullName>
    </submittedName>
</protein>
<dbReference type="GO" id="GO:0016787">
    <property type="term" value="F:hydrolase activity"/>
    <property type="evidence" value="ECO:0007669"/>
    <property type="project" value="UniProtKB-KW"/>
</dbReference>
<keyword evidence="2" id="KW-0378">Hydrolase</keyword>
<evidence type="ECO:0000313" key="3">
    <source>
        <dbReference type="Proteomes" id="UP001501757"/>
    </source>
</evidence>
<dbReference type="InterPro" id="IPR026555">
    <property type="entry name" value="NSL3/Tex30"/>
</dbReference>
<reference evidence="3" key="1">
    <citation type="journal article" date="2019" name="Int. J. Syst. Evol. Microbiol.">
        <title>The Global Catalogue of Microorganisms (GCM) 10K type strain sequencing project: providing services to taxonomists for standard genome sequencing and annotation.</title>
        <authorList>
            <consortium name="The Broad Institute Genomics Platform"/>
            <consortium name="The Broad Institute Genome Sequencing Center for Infectious Disease"/>
            <person name="Wu L."/>
            <person name="Ma J."/>
        </authorList>
    </citation>
    <scope>NUCLEOTIDE SEQUENCE [LARGE SCALE GENOMIC DNA]</scope>
    <source>
        <strain evidence="3">JCM 13378</strain>
    </source>
</reference>
<feature type="domain" description="KANL3/Tex30 alpha/beta hydrolase-like" evidence="1">
    <location>
        <begin position="12"/>
        <end position="200"/>
    </location>
</feature>
<dbReference type="Proteomes" id="UP001501757">
    <property type="component" value="Unassembled WGS sequence"/>
</dbReference>
<dbReference type="PANTHER" id="PTHR13136">
    <property type="entry name" value="TESTIS DEVELOPMENT PROTEIN PRTD"/>
    <property type="match status" value="1"/>
</dbReference>
<dbReference type="InterPro" id="IPR029058">
    <property type="entry name" value="AB_hydrolase_fold"/>
</dbReference>
<comment type="caution">
    <text evidence="2">The sequence shown here is derived from an EMBL/GenBank/DDBJ whole genome shotgun (WGS) entry which is preliminary data.</text>
</comment>
<keyword evidence="3" id="KW-1185">Reference proteome</keyword>
<dbReference type="RefSeq" id="WP_343844712.1">
    <property type="nucleotide sequence ID" value="NZ_BAAAEI010000010.1"/>
</dbReference>